<dbReference type="InterPro" id="IPR007110">
    <property type="entry name" value="Ig-like_dom"/>
</dbReference>
<evidence type="ECO:0000256" key="2">
    <source>
        <dbReference type="ARBA" id="ARBA00023319"/>
    </source>
</evidence>
<dbReference type="AlphaFoldDB" id="A0AAN7X327"/>
<reference evidence="7 8" key="2">
    <citation type="journal article" date="2023" name="Mol. Biol. Evol.">
        <title>Genomics of Secondarily Temperate Adaptation in the Only Non-Antarctic Icefish.</title>
        <authorList>
            <person name="Rivera-Colon A.G."/>
            <person name="Rayamajhi N."/>
            <person name="Minhas B.F."/>
            <person name="Madrigal G."/>
            <person name="Bilyk K.T."/>
            <person name="Yoon V."/>
            <person name="Hune M."/>
            <person name="Gregory S."/>
            <person name="Cheng C.H.C."/>
            <person name="Catchen J.M."/>
        </authorList>
    </citation>
    <scope>NUCLEOTIDE SEQUENCE [LARGE SCALE GENOMIC DNA]</scope>
    <source>
        <strain evidence="7">JMC-PN-2008</strain>
    </source>
</reference>
<comment type="caution">
    <text evidence="7">The sequence shown here is derived from an EMBL/GenBank/DDBJ whole genome shotgun (WGS) entry which is preliminary data.</text>
</comment>
<dbReference type="SUPFAM" id="SSF48726">
    <property type="entry name" value="Immunoglobulin"/>
    <property type="match status" value="1"/>
</dbReference>
<accession>A0AAN7X327</accession>
<evidence type="ECO:0000259" key="6">
    <source>
        <dbReference type="PROSITE" id="PS50835"/>
    </source>
</evidence>
<dbReference type="Pfam" id="PF07654">
    <property type="entry name" value="C1-set"/>
    <property type="match status" value="1"/>
</dbReference>
<evidence type="ECO:0000256" key="1">
    <source>
        <dbReference type="ARBA" id="ARBA00023180"/>
    </source>
</evidence>
<proteinExistence type="inferred from homology"/>
<dbReference type="InterPro" id="IPR011162">
    <property type="entry name" value="MHC_I/II-like_Ag-recog"/>
</dbReference>
<keyword evidence="4" id="KW-0812">Transmembrane</keyword>
<dbReference type="InterPro" id="IPR003597">
    <property type="entry name" value="Ig_C1-set"/>
</dbReference>
<dbReference type="SMART" id="SM00407">
    <property type="entry name" value="IGc1"/>
    <property type="match status" value="1"/>
</dbReference>
<keyword evidence="1" id="KW-0325">Glycoprotein</keyword>
<dbReference type="InterPro" id="IPR003006">
    <property type="entry name" value="Ig/MHC_CS"/>
</dbReference>
<dbReference type="InterPro" id="IPR013783">
    <property type="entry name" value="Ig-like_fold"/>
</dbReference>
<keyword evidence="2" id="KW-0393">Immunoglobulin domain</keyword>
<dbReference type="InterPro" id="IPR036179">
    <property type="entry name" value="Ig-like_dom_sf"/>
</dbReference>
<feature type="signal peptide" evidence="5">
    <location>
        <begin position="1"/>
        <end position="18"/>
    </location>
</feature>
<dbReference type="GO" id="GO:0005615">
    <property type="term" value="C:extracellular space"/>
    <property type="evidence" value="ECO:0007669"/>
    <property type="project" value="TreeGrafter"/>
</dbReference>
<dbReference type="EMBL" id="JAUZQC010000018">
    <property type="protein sequence ID" value="KAK5854585.1"/>
    <property type="molecule type" value="Genomic_DNA"/>
</dbReference>
<organism evidence="7 8">
    <name type="scientific">Eleginops maclovinus</name>
    <name type="common">Patagonian blennie</name>
    <name type="synonym">Eleginus maclovinus</name>
    <dbReference type="NCBI Taxonomy" id="56733"/>
    <lineage>
        <taxon>Eukaryota</taxon>
        <taxon>Metazoa</taxon>
        <taxon>Chordata</taxon>
        <taxon>Craniata</taxon>
        <taxon>Vertebrata</taxon>
        <taxon>Euteleostomi</taxon>
        <taxon>Actinopterygii</taxon>
        <taxon>Neopterygii</taxon>
        <taxon>Teleostei</taxon>
        <taxon>Neoteleostei</taxon>
        <taxon>Acanthomorphata</taxon>
        <taxon>Eupercaria</taxon>
        <taxon>Perciformes</taxon>
        <taxon>Notothenioidei</taxon>
        <taxon>Eleginopidae</taxon>
        <taxon>Eleginops</taxon>
    </lineage>
</organism>
<dbReference type="InterPro" id="IPR011161">
    <property type="entry name" value="MHC_I-like_Ag-recog"/>
</dbReference>
<dbReference type="PANTHER" id="PTHR16675">
    <property type="entry name" value="MHC CLASS I-RELATED"/>
    <property type="match status" value="1"/>
</dbReference>
<keyword evidence="4" id="KW-1133">Transmembrane helix</keyword>
<feature type="chain" id="PRO_5043046544" description="Ig-like domain-containing protein" evidence="5">
    <location>
        <begin position="19"/>
        <end position="418"/>
    </location>
</feature>
<dbReference type="PROSITE" id="PS50835">
    <property type="entry name" value="IG_LIKE"/>
    <property type="match status" value="1"/>
</dbReference>
<dbReference type="GO" id="GO:0006955">
    <property type="term" value="P:immune response"/>
    <property type="evidence" value="ECO:0007669"/>
    <property type="project" value="TreeGrafter"/>
</dbReference>
<dbReference type="Proteomes" id="UP001346869">
    <property type="component" value="Unassembled WGS sequence"/>
</dbReference>
<dbReference type="GO" id="GO:0009897">
    <property type="term" value="C:external side of plasma membrane"/>
    <property type="evidence" value="ECO:0007669"/>
    <property type="project" value="TreeGrafter"/>
</dbReference>
<dbReference type="PRINTS" id="PR01638">
    <property type="entry name" value="MHCCLASSI"/>
</dbReference>
<comment type="similarity">
    <text evidence="3">Belongs to the MHC class I family.</text>
</comment>
<dbReference type="InterPro" id="IPR037055">
    <property type="entry name" value="MHC_I-like_Ag-recog_sf"/>
</dbReference>
<evidence type="ECO:0000256" key="5">
    <source>
        <dbReference type="SAM" id="SignalP"/>
    </source>
</evidence>
<feature type="transmembrane region" description="Helical" evidence="4">
    <location>
        <begin position="318"/>
        <end position="339"/>
    </location>
</feature>
<keyword evidence="8" id="KW-1185">Reference proteome</keyword>
<dbReference type="InterPro" id="IPR050208">
    <property type="entry name" value="MHC_class-I_related"/>
</dbReference>
<reference evidence="7 8" key="1">
    <citation type="journal article" date="2023" name="Genes (Basel)">
        <title>Chromosome-Level Genome Assembly and Circadian Gene Repertoire of the Patagonia Blennie Eleginops maclovinus-The Closest Ancestral Proxy of Antarctic Cryonotothenioids.</title>
        <authorList>
            <person name="Cheng C.C."/>
            <person name="Rivera-Colon A.G."/>
            <person name="Minhas B.F."/>
            <person name="Wilson L."/>
            <person name="Rayamajhi N."/>
            <person name="Vargas-Chacoff L."/>
            <person name="Catchen J.M."/>
        </authorList>
    </citation>
    <scope>NUCLEOTIDE SEQUENCE [LARGE SCALE GENOMIC DNA]</scope>
    <source>
        <strain evidence="7">JMC-PN-2008</strain>
    </source>
</reference>
<keyword evidence="4" id="KW-0472">Membrane</keyword>
<evidence type="ECO:0000313" key="7">
    <source>
        <dbReference type="EMBL" id="KAK5854585.1"/>
    </source>
</evidence>
<evidence type="ECO:0000256" key="4">
    <source>
        <dbReference type="SAM" id="Phobius"/>
    </source>
</evidence>
<dbReference type="InterPro" id="IPR001039">
    <property type="entry name" value="MHC_I_a_a1/a2"/>
</dbReference>
<evidence type="ECO:0000313" key="8">
    <source>
        <dbReference type="Proteomes" id="UP001346869"/>
    </source>
</evidence>
<gene>
    <name evidence="7" type="ORF">PBY51_004766</name>
</gene>
<name>A0AAN7X327_ELEMC</name>
<sequence length="418" mass="47191">MYTLAVYVLLGTGLTVNCVGLSGKHSLTYIYTAFSKPVMLPGIHEFTAMGMLDNKMIDYFDSDLQKKIPKQQWMQERMEQQYWEKGTLSRQSKQQWFKVNIDILMKRMRQNESDVHVLQWMHGCEGKMQPDGKLEYVRGMDMYSYDGNDFLSFDDSNSIWVAPSDASLLTKRKWDDVQVLKEYTKGYLEIECMNWLGQFVEYGEKMLRKASPPEVYLYSKNAKSEKKIILQCLATGFVPKEIVLQIKRNGRILTKEDGVHTTDTRPNGDGTFQRKDSVEILRTETSTYTYTCEVRHDTTGMHMEREWDHTLPSNPAPFIGAVVCLLVVLLLAVVLIVLFKRGMLGLCTSGNSQGSQTSLKGSNSSSGSAEVIEKGVVSKDNNDPEATAALIKSGGSTPSTQSSLLSQNGTIPEIRRFL</sequence>
<dbReference type="SUPFAM" id="SSF54452">
    <property type="entry name" value="MHC antigen-recognition domain"/>
    <property type="match status" value="1"/>
</dbReference>
<dbReference type="FunFam" id="3.30.500.10:FF:000005">
    <property type="entry name" value="MHC class I antigen ZKA transcript variant 1"/>
    <property type="match status" value="1"/>
</dbReference>
<protein>
    <recommendedName>
        <fullName evidence="6">Ig-like domain-containing protein</fullName>
    </recommendedName>
</protein>
<dbReference type="PANTHER" id="PTHR16675:SF193">
    <property type="entry name" value="LOC571647 PROTEIN-RELATED"/>
    <property type="match status" value="1"/>
</dbReference>
<dbReference type="Gene3D" id="3.30.500.10">
    <property type="entry name" value="MHC class I-like antigen recognition-like"/>
    <property type="match status" value="1"/>
</dbReference>
<evidence type="ECO:0000256" key="3">
    <source>
        <dbReference type="RuleBase" id="RU004439"/>
    </source>
</evidence>
<dbReference type="PROSITE" id="PS00290">
    <property type="entry name" value="IG_MHC"/>
    <property type="match status" value="1"/>
</dbReference>
<keyword evidence="5" id="KW-0732">Signal</keyword>
<feature type="domain" description="Ig-like" evidence="6">
    <location>
        <begin position="213"/>
        <end position="308"/>
    </location>
</feature>
<dbReference type="Pfam" id="PF00129">
    <property type="entry name" value="MHC_I"/>
    <property type="match status" value="1"/>
</dbReference>
<dbReference type="Gene3D" id="2.60.40.10">
    <property type="entry name" value="Immunoglobulins"/>
    <property type="match status" value="1"/>
</dbReference>